<dbReference type="RefSeq" id="XP_028877216.1">
    <property type="nucleotide sequence ID" value="XM_029031491.1"/>
</dbReference>
<comment type="caution">
    <text evidence="2">The sequence shown here is derived from an EMBL/GenBank/DDBJ whole genome shotgun (WGS) entry which is preliminary data.</text>
</comment>
<feature type="transmembrane region" description="Helical" evidence="1">
    <location>
        <begin position="56"/>
        <end position="74"/>
    </location>
</feature>
<keyword evidence="1" id="KW-0472">Membrane</keyword>
<reference evidence="2 3" key="1">
    <citation type="submission" date="2017-03" db="EMBL/GenBank/DDBJ databases">
        <title>An alternative strategy for trypanosome survival in the mammalian bloodstream revealed through genome and transcriptome analysis of the ubiquitous bovine parasite Trypanosoma (Megatrypanum) theileri.</title>
        <authorList>
            <person name="Kelly S."/>
            <person name="Ivens A."/>
            <person name="Mott A."/>
            <person name="O'Neill E."/>
            <person name="Emms D."/>
            <person name="Macleod O."/>
            <person name="Voorheis P."/>
            <person name="Matthews J."/>
            <person name="Matthews K."/>
            <person name="Carrington M."/>
        </authorList>
    </citation>
    <scope>NUCLEOTIDE SEQUENCE [LARGE SCALE GENOMIC DNA]</scope>
    <source>
        <strain evidence="2">Edinburgh</strain>
    </source>
</reference>
<dbReference type="AlphaFoldDB" id="A0A1X0NGE0"/>
<sequence length="123" mass="13909">MLCYPYNSIVQLFCARWRKPMPIRAPHLAKESAADRLKITFPPEKKNNNNNNNNKFNAFLGAGIVCMPFIPLVFPRKDTHTRRPGITAVRNSLVVPPLSGVAAGFPTVCENKGRGFRRRNFKI</sequence>
<keyword evidence="1" id="KW-0812">Transmembrane</keyword>
<dbReference type="GeneID" id="39991271"/>
<dbReference type="EMBL" id="NBCO01000091">
    <property type="protein sequence ID" value="ORC82372.1"/>
    <property type="molecule type" value="Genomic_DNA"/>
</dbReference>
<evidence type="ECO:0000313" key="3">
    <source>
        <dbReference type="Proteomes" id="UP000192257"/>
    </source>
</evidence>
<evidence type="ECO:0000313" key="2">
    <source>
        <dbReference type="EMBL" id="ORC82372.1"/>
    </source>
</evidence>
<keyword evidence="3" id="KW-1185">Reference proteome</keyword>
<evidence type="ECO:0000256" key="1">
    <source>
        <dbReference type="SAM" id="Phobius"/>
    </source>
</evidence>
<dbReference type="Proteomes" id="UP000192257">
    <property type="component" value="Unassembled WGS sequence"/>
</dbReference>
<dbReference type="VEuPathDB" id="TriTrypDB:TM35_000911030"/>
<protein>
    <submittedName>
        <fullName evidence="2">Uncharacterized protein</fullName>
    </submittedName>
</protein>
<proteinExistence type="predicted"/>
<name>A0A1X0NGE0_9TRYP</name>
<accession>A0A1X0NGE0</accession>
<gene>
    <name evidence="2" type="ORF">TM35_000911030</name>
</gene>
<keyword evidence="1" id="KW-1133">Transmembrane helix</keyword>
<organism evidence="2 3">
    <name type="scientific">Trypanosoma theileri</name>
    <dbReference type="NCBI Taxonomy" id="67003"/>
    <lineage>
        <taxon>Eukaryota</taxon>
        <taxon>Discoba</taxon>
        <taxon>Euglenozoa</taxon>
        <taxon>Kinetoplastea</taxon>
        <taxon>Metakinetoplastina</taxon>
        <taxon>Trypanosomatida</taxon>
        <taxon>Trypanosomatidae</taxon>
        <taxon>Trypanosoma</taxon>
    </lineage>
</organism>